<evidence type="ECO:0000256" key="2">
    <source>
        <dbReference type="ARBA" id="ARBA00022741"/>
    </source>
</evidence>
<dbReference type="EMBL" id="MNCJ02000328">
    <property type="protein sequence ID" value="KAF5774465.1"/>
    <property type="molecule type" value="Genomic_DNA"/>
</dbReference>
<dbReference type="Gene3D" id="1.10.510.10">
    <property type="entry name" value="Transferase(Phosphotransferase) domain 1"/>
    <property type="match status" value="1"/>
</dbReference>
<keyword evidence="1 5" id="KW-0808">Transferase</keyword>
<evidence type="ECO:0000256" key="4">
    <source>
        <dbReference type="ARBA" id="ARBA00022840"/>
    </source>
</evidence>
<keyword evidence="2" id="KW-0547">Nucleotide-binding</keyword>
<evidence type="ECO:0000313" key="6">
    <source>
        <dbReference type="Proteomes" id="UP000215914"/>
    </source>
</evidence>
<organism evidence="5 6">
    <name type="scientific">Helianthus annuus</name>
    <name type="common">Common sunflower</name>
    <dbReference type="NCBI Taxonomy" id="4232"/>
    <lineage>
        <taxon>Eukaryota</taxon>
        <taxon>Viridiplantae</taxon>
        <taxon>Streptophyta</taxon>
        <taxon>Embryophyta</taxon>
        <taxon>Tracheophyta</taxon>
        <taxon>Spermatophyta</taxon>
        <taxon>Magnoliopsida</taxon>
        <taxon>eudicotyledons</taxon>
        <taxon>Gunneridae</taxon>
        <taxon>Pentapetalae</taxon>
        <taxon>asterids</taxon>
        <taxon>campanulids</taxon>
        <taxon>Asterales</taxon>
        <taxon>Asteraceae</taxon>
        <taxon>Asteroideae</taxon>
        <taxon>Heliantheae alliance</taxon>
        <taxon>Heliantheae</taxon>
        <taxon>Helianthus</taxon>
    </lineage>
</organism>
<name>A0A9K3EIK4_HELAN</name>
<evidence type="ECO:0000313" key="5">
    <source>
        <dbReference type="EMBL" id="KAF5774465.1"/>
    </source>
</evidence>
<proteinExistence type="predicted"/>
<keyword evidence="4" id="KW-0067">ATP-binding</keyword>
<keyword evidence="3" id="KW-0418">Kinase</keyword>
<keyword evidence="6" id="KW-1185">Reference proteome</keyword>
<evidence type="ECO:0008006" key="7">
    <source>
        <dbReference type="Google" id="ProtNLM"/>
    </source>
</evidence>
<dbReference type="GO" id="GO:0005524">
    <property type="term" value="F:ATP binding"/>
    <property type="evidence" value="ECO:0007669"/>
    <property type="project" value="UniProtKB-KW"/>
</dbReference>
<dbReference type="GO" id="GO:0016301">
    <property type="term" value="F:kinase activity"/>
    <property type="evidence" value="ECO:0007669"/>
    <property type="project" value="UniProtKB-KW"/>
</dbReference>
<dbReference type="InterPro" id="IPR011009">
    <property type="entry name" value="Kinase-like_dom_sf"/>
</dbReference>
<evidence type="ECO:0000256" key="1">
    <source>
        <dbReference type="ARBA" id="ARBA00022679"/>
    </source>
</evidence>
<gene>
    <name evidence="5" type="ORF">HanXRQr2_Chr13g0600761</name>
</gene>
<evidence type="ECO:0000256" key="3">
    <source>
        <dbReference type="ARBA" id="ARBA00022777"/>
    </source>
</evidence>
<dbReference type="AlphaFoldDB" id="A0A9K3EIK4"/>
<reference evidence="5" key="2">
    <citation type="submission" date="2020-06" db="EMBL/GenBank/DDBJ databases">
        <title>Helianthus annuus Genome sequencing and assembly Release 2.</title>
        <authorList>
            <person name="Gouzy J."/>
            <person name="Langlade N."/>
            <person name="Munos S."/>
        </authorList>
    </citation>
    <scope>NUCLEOTIDE SEQUENCE</scope>
    <source>
        <tissue evidence="5">Leaves</tissue>
    </source>
</reference>
<comment type="caution">
    <text evidence="5">The sequence shown here is derived from an EMBL/GenBank/DDBJ whole genome shotgun (WGS) entry which is preliminary data.</text>
</comment>
<reference evidence="5" key="1">
    <citation type="journal article" date="2017" name="Nature">
        <title>The sunflower genome provides insights into oil metabolism, flowering and Asterid evolution.</title>
        <authorList>
            <person name="Badouin H."/>
            <person name="Gouzy J."/>
            <person name="Grassa C.J."/>
            <person name="Murat F."/>
            <person name="Staton S.E."/>
            <person name="Cottret L."/>
            <person name="Lelandais-Briere C."/>
            <person name="Owens G.L."/>
            <person name="Carrere S."/>
            <person name="Mayjonade B."/>
            <person name="Legrand L."/>
            <person name="Gill N."/>
            <person name="Kane N.C."/>
            <person name="Bowers J.E."/>
            <person name="Hubner S."/>
            <person name="Bellec A."/>
            <person name="Berard A."/>
            <person name="Berges H."/>
            <person name="Blanchet N."/>
            <person name="Boniface M.C."/>
            <person name="Brunel D."/>
            <person name="Catrice O."/>
            <person name="Chaidir N."/>
            <person name="Claudel C."/>
            <person name="Donnadieu C."/>
            <person name="Faraut T."/>
            <person name="Fievet G."/>
            <person name="Helmstetter N."/>
            <person name="King M."/>
            <person name="Knapp S.J."/>
            <person name="Lai Z."/>
            <person name="Le Paslier M.C."/>
            <person name="Lippi Y."/>
            <person name="Lorenzon L."/>
            <person name="Mandel J.R."/>
            <person name="Marage G."/>
            <person name="Marchand G."/>
            <person name="Marquand E."/>
            <person name="Bret-Mestries E."/>
            <person name="Morien E."/>
            <person name="Nambeesan S."/>
            <person name="Nguyen T."/>
            <person name="Pegot-Espagnet P."/>
            <person name="Pouilly N."/>
            <person name="Raftis F."/>
            <person name="Sallet E."/>
            <person name="Schiex T."/>
            <person name="Thomas J."/>
            <person name="Vandecasteele C."/>
            <person name="Vares D."/>
            <person name="Vear F."/>
            <person name="Vautrin S."/>
            <person name="Crespi M."/>
            <person name="Mangin B."/>
            <person name="Burke J.M."/>
            <person name="Salse J."/>
            <person name="Munos S."/>
            <person name="Vincourt P."/>
            <person name="Rieseberg L.H."/>
            <person name="Langlade N.B."/>
        </authorList>
    </citation>
    <scope>NUCLEOTIDE SEQUENCE</scope>
    <source>
        <tissue evidence="5">Leaves</tissue>
    </source>
</reference>
<dbReference type="Proteomes" id="UP000215914">
    <property type="component" value="Unassembled WGS sequence"/>
</dbReference>
<dbReference type="InterPro" id="IPR052059">
    <property type="entry name" value="CR_Ser/Thr_kinase"/>
</dbReference>
<accession>A0A9K3EIK4</accession>
<dbReference type="PANTHER" id="PTHR47973">
    <property type="entry name" value="CYSTEINE-RICH RECEPTOR-LIKE PROTEIN KINASE 3"/>
    <property type="match status" value="1"/>
</dbReference>
<dbReference type="Gramene" id="mRNA:HanXRQr2_Chr13g0600761">
    <property type="protein sequence ID" value="CDS:HanXRQr2_Chr13g0600761.1"/>
    <property type="gene ID" value="HanXRQr2_Chr13g0600761"/>
</dbReference>
<dbReference type="SUPFAM" id="SSF56112">
    <property type="entry name" value="Protein kinase-like (PK-like)"/>
    <property type="match status" value="1"/>
</dbReference>
<sequence>MAPEYAITGKASKESDVYSFRVVGLEIACGKKATDKVDPNSDFGLFEWVWGLLAREN</sequence>
<protein>
    <recommendedName>
        <fullName evidence="7">Protein kinase domain-containing protein</fullName>
    </recommendedName>
</protein>